<evidence type="ECO:0000313" key="1">
    <source>
        <dbReference type="EMBL" id="NCJ08291.1"/>
    </source>
</evidence>
<protein>
    <submittedName>
        <fullName evidence="1">Uncharacterized protein</fullName>
    </submittedName>
</protein>
<name>A0A8K2A227_9CYAN</name>
<dbReference type="AlphaFoldDB" id="A0A8K2A227"/>
<dbReference type="EMBL" id="WVIC01000047">
    <property type="protein sequence ID" value="NCJ08291.1"/>
    <property type="molecule type" value="Genomic_DNA"/>
</dbReference>
<dbReference type="RefSeq" id="WP_161826766.1">
    <property type="nucleotide sequence ID" value="NZ_WVIC01000047.1"/>
</dbReference>
<proteinExistence type="predicted"/>
<reference evidence="1" key="1">
    <citation type="submission" date="2019-12" db="EMBL/GenBank/DDBJ databases">
        <title>High-Quality draft genome sequences of three cyanobacteria isolated from the limestone walls of the Old Cathedral of Coimbra.</title>
        <authorList>
            <person name="Tiago I."/>
            <person name="Soares F."/>
            <person name="Portugal A."/>
        </authorList>
    </citation>
    <scope>NUCLEOTIDE SEQUENCE [LARGE SCALE GENOMIC DNA]</scope>
    <source>
        <strain evidence="1">C</strain>
    </source>
</reference>
<accession>A0A8K2A227</accession>
<keyword evidence="2" id="KW-1185">Reference proteome</keyword>
<comment type="caution">
    <text evidence="1">The sequence shown here is derived from an EMBL/GenBank/DDBJ whole genome shotgun (WGS) entry which is preliminary data.</text>
</comment>
<gene>
    <name evidence="1" type="ORF">GS597_17620</name>
</gene>
<evidence type="ECO:0000313" key="2">
    <source>
        <dbReference type="Proteomes" id="UP000607397"/>
    </source>
</evidence>
<dbReference type="Proteomes" id="UP000607397">
    <property type="component" value="Unassembled WGS sequence"/>
</dbReference>
<organism evidence="1 2">
    <name type="scientific">Petrachloros mirabilis ULC683</name>
    <dbReference type="NCBI Taxonomy" id="2781853"/>
    <lineage>
        <taxon>Bacteria</taxon>
        <taxon>Bacillati</taxon>
        <taxon>Cyanobacteriota</taxon>
        <taxon>Cyanophyceae</taxon>
        <taxon>Synechococcales</taxon>
        <taxon>Petrachlorosaceae</taxon>
        <taxon>Petrachloros</taxon>
        <taxon>Petrachloros mirabilis</taxon>
    </lineage>
</organism>
<sequence>MSAPQLTLNLVEGSVSFRFNPEAARDLQGAIAALMQSLKAIASKTPGGGKATPHKSMEYQYAGEVFLECFCNPNIWPSPFAAKVLLTIRDDRIRLTTEAELTRIVEDLNTFLDLHHASTF</sequence>